<comment type="caution">
    <text evidence="2">The sequence shown here is derived from an EMBL/GenBank/DDBJ whole genome shotgun (WGS) entry which is preliminary data.</text>
</comment>
<keyword evidence="3" id="KW-1185">Reference proteome</keyword>
<dbReference type="InterPro" id="IPR036412">
    <property type="entry name" value="HAD-like_sf"/>
</dbReference>
<sequence>MTSSAASTPPSSPDLGILFDVDGPIASPETRTIAIESILDDIVTLTRIGVPIAFITGRSDAFIRDAVIAPLLARGLAEALDTPGARMFGVYEKGATWSTISSDGLGDVIIDESVAPPAALVDEIRSLVENEFSDIVFFDDTKRAMISVEQRTDVSNDAFRARRDAFDDAAYDAAIRHGVGVSHGDRRHPDDSGETPFRLDPTIISTDIESVLLDKDRGARRALEHFLSLGEVPKRWRTIGDSRSDYKMADELHATGYDVSHVDVRPSDGILEKPYDVIVEGDLIHDEAGAAFLRHWVTELERTTA</sequence>
<dbReference type="EMBL" id="SDPM01000004">
    <property type="protein sequence ID" value="RXZ86615.1"/>
    <property type="molecule type" value="Genomic_DNA"/>
</dbReference>
<reference evidence="2 3" key="1">
    <citation type="submission" date="2019-01" db="EMBL/GenBank/DDBJ databases">
        <title>Agromyces.</title>
        <authorList>
            <person name="Li J."/>
        </authorList>
    </citation>
    <scope>NUCLEOTIDE SEQUENCE [LARGE SCALE GENOMIC DNA]</scope>
    <source>
        <strain evidence="2 3">DSM 23870</strain>
    </source>
</reference>
<dbReference type="RefSeq" id="WP_129174467.1">
    <property type="nucleotide sequence ID" value="NZ_JACCBI010000001.1"/>
</dbReference>
<proteinExistence type="predicted"/>
<gene>
    <name evidence="1" type="ORF">BJ972_000807</name>
    <name evidence="2" type="ORF">ESP50_09490</name>
</gene>
<evidence type="ECO:0000313" key="2">
    <source>
        <dbReference type="EMBL" id="RXZ86615.1"/>
    </source>
</evidence>
<organism evidence="2 3">
    <name type="scientific">Agromyces atrinae</name>
    <dbReference type="NCBI Taxonomy" id="592376"/>
    <lineage>
        <taxon>Bacteria</taxon>
        <taxon>Bacillati</taxon>
        <taxon>Actinomycetota</taxon>
        <taxon>Actinomycetes</taxon>
        <taxon>Micrococcales</taxon>
        <taxon>Microbacteriaceae</taxon>
        <taxon>Agromyces</taxon>
    </lineage>
</organism>
<dbReference type="EMBL" id="JACCBI010000001">
    <property type="protein sequence ID" value="NYD66288.1"/>
    <property type="molecule type" value="Genomic_DNA"/>
</dbReference>
<dbReference type="SUPFAM" id="SSF56784">
    <property type="entry name" value="HAD-like"/>
    <property type="match status" value="1"/>
</dbReference>
<accession>A0A4Q2M3N7</accession>
<evidence type="ECO:0008006" key="5">
    <source>
        <dbReference type="Google" id="ProtNLM"/>
    </source>
</evidence>
<name>A0A4Q2M3N7_9MICO</name>
<dbReference type="Proteomes" id="UP000581087">
    <property type="component" value="Unassembled WGS sequence"/>
</dbReference>
<dbReference type="AlphaFoldDB" id="A0A4Q2M3N7"/>
<evidence type="ECO:0000313" key="4">
    <source>
        <dbReference type="Proteomes" id="UP000581087"/>
    </source>
</evidence>
<dbReference type="OrthoDB" id="4925391at2"/>
<protein>
    <recommendedName>
        <fullName evidence="5">HAD family hydrolase</fullName>
    </recommendedName>
</protein>
<evidence type="ECO:0000313" key="3">
    <source>
        <dbReference type="Proteomes" id="UP000292686"/>
    </source>
</evidence>
<evidence type="ECO:0000313" key="1">
    <source>
        <dbReference type="EMBL" id="NYD66288.1"/>
    </source>
</evidence>
<dbReference type="Proteomes" id="UP000292686">
    <property type="component" value="Unassembled WGS sequence"/>
</dbReference>
<reference evidence="1 4" key="2">
    <citation type="submission" date="2020-07" db="EMBL/GenBank/DDBJ databases">
        <title>Sequencing the genomes of 1000 actinobacteria strains.</title>
        <authorList>
            <person name="Klenk H.-P."/>
        </authorList>
    </citation>
    <scope>NUCLEOTIDE SEQUENCE [LARGE SCALE GENOMIC DNA]</scope>
    <source>
        <strain evidence="1 4">DSM 23870</strain>
    </source>
</reference>